<organism evidence="3 4">
    <name type="scientific">Alicyclobacillus mengziensis</name>
    <dbReference type="NCBI Taxonomy" id="2931921"/>
    <lineage>
        <taxon>Bacteria</taxon>
        <taxon>Bacillati</taxon>
        <taxon>Bacillota</taxon>
        <taxon>Bacilli</taxon>
        <taxon>Bacillales</taxon>
        <taxon>Alicyclobacillaceae</taxon>
        <taxon>Alicyclobacillus</taxon>
    </lineage>
</organism>
<dbReference type="InterPro" id="IPR011032">
    <property type="entry name" value="GroES-like_sf"/>
</dbReference>
<evidence type="ECO:0000259" key="2">
    <source>
        <dbReference type="SMART" id="SM00829"/>
    </source>
</evidence>
<dbReference type="InterPro" id="IPR041694">
    <property type="entry name" value="ADH_N_2"/>
</dbReference>
<dbReference type="InterPro" id="IPR020843">
    <property type="entry name" value="ER"/>
</dbReference>
<keyword evidence="1" id="KW-0560">Oxidoreductase</keyword>
<dbReference type="RefSeq" id="WP_206656185.1">
    <property type="nucleotide sequence ID" value="NZ_CP071182.1"/>
</dbReference>
<dbReference type="CDD" id="cd05288">
    <property type="entry name" value="PGDH"/>
    <property type="match status" value="1"/>
</dbReference>
<dbReference type="Pfam" id="PF16884">
    <property type="entry name" value="ADH_N_2"/>
    <property type="match status" value="1"/>
</dbReference>
<dbReference type="Proteomes" id="UP000663505">
    <property type="component" value="Chromosome"/>
</dbReference>
<sequence length="338" mass="36448">MTVKNQEYVLASRPKGTPTAENFRLVESELPKLKDGQFLVRTLYVSVDPYMRGRMNDAKSYVPPFQLDEPIAGGAVGQVLESHNASFQVGDIVSGTFHWALYSVSDGRGVHKVNPALGPMTTSLGVLGMPGLTAYFGLLDIGNPKAGETVVVSGAAGAVGMTVGQIAKIYGCRVVGIAGSDEKLRILTEEMGFDAGVNYKTAPSLYKAIREACPDGVDVYFDNVGGDVTDAVLANLNDNARIPLCGQISLYNLDKMDVGPRNLSYVLIHRALIKGFIVSDYARQFSEAFPKLGEWVKSGQLKYRETVVEGFENIPNAFLGLFRGENIGKQLAKVADAK</sequence>
<dbReference type="Gene3D" id="3.90.180.10">
    <property type="entry name" value="Medium-chain alcohol dehydrogenases, catalytic domain"/>
    <property type="match status" value="1"/>
</dbReference>
<reference evidence="3 4" key="1">
    <citation type="submission" date="2021-02" db="EMBL/GenBank/DDBJ databases">
        <title>Alicyclobacillus curvatus sp. nov. and Alicyclobacillus mengziensis sp. nov., two acidophilic bacteria isolated from acid mine drainage.</title>
        <authorList>
            <person name="Huang Y."/>
        </authorList>
    </citation>
    <scope>NUCLEOTIDE SEQUENCE [LARGE SCALE GENOMIC DNA]</scope>
    <source>
        <strain evidence="3 4">S30H14</strain>
    </source>
</reference>
<dbReference type="InterPro" id="IPR036291">
    <property type="entry name" value="NAD(P)-bd_dom_sf"/>
</dbReference>
<dbReference type="AlphaFoldDB" id="A0A9X7VZZ1"/>
<accession>A0A9X7VZZ1</accession>
<protein>
    <submittedName>
        <fullName evidence="3">NADP-dependent oxidoreductase</fullName>
    </submittedName>
</protein>
<dbReference type="PANTHER" id="PTHR43205:SF7">
    <property type="entry name" value="PROSTAGLANDIN REDUCTASE 1"/>
    <property type="match status" value="1"/>
</dbReference>
<dbReference type="InterPro" id="IPR045010">
    <property type="entry name" value="MDR_fam"/>
</dbReference>
<dbReference type="SUPFAM" id="SSF50129">
    <property type="entry name" value="GroES-like"/>
    <property type="match status" value="1"/>
</dbReference>
<dbReference type="FunFam" id="3.40.50.720:FF:000121">
    <property type="entry name" value="Prostaglandin reductase 2"/>
    <property type="match status" value="1"/>
</dbReference>
<feature type="domain" description="Enoyl reductase (ER)" evidence="2">
    <location>
        <begin position="19"/>
        <end position="332"/>
    </location>
</feature>
<dbReference type="GO" id="GO:0016628">
    <property type="term" value="F:oxidoreductase activity, acting on the CH-CH group of donors, NAD or NADP as acceptor"/>
    <property type="evidence" value="ECO:0007669"/>
    <property type="project" value="InterPro"/>
</dbReference>
<dbReference type="KEGG" id="afx:JZ786_20695"/>
<proteinExistence type="predicted"/>
<keyword evidence="4" id="KW-1185">Reference proteome</keyword>
<dbReference type="SUPFAM" id="SSF51735">
    <property type="entry name" value="NAD(P)-binding Rossmann-fold domains"/>
    <property type="match status" value="1"/>
</dbReference>
<evidence type="ECO:0000313" key="4">
    <source>
        <dbReference type="Proteomes" id="UP000663505"/>
    </source>
</evidence>
<dbReference type="InterPro" id="IPR013149">
    <property type="entry name" value="ADH-like_C"/>
</dbReference>
<dbReference type="SMART" id="SM00829">
    <property type="entry name" value="PKS_ER"/>
    <property type="match status" value="1"/>
</dbReference>
<dbReference type="PANTHER" id="PTHR43205">
    <property type="entry name" value="PROSTAGLANDIN REDUCTASE"/>
    <property type="match status" value="1"/>
</dbReference>
<dbReference type="Pfam" id="PF00107">
    <property type="entry name" value="ADH_zinc_N"/>
    <property type="match status" value="1"/>
</dbReference>
<evidence type="ECO:0000313" key="3">
    <source>
        <dbReference type="EMBL" id="QSO46823.1"/>
    </source>
</evidence>
<evidence type="ECO:0000256" key="1">
    <source>
        <dbReference type="ARBA" id="ARBA00023002"/>
    </source>
</evidence>
<name>A0A9X7VZZ1_9BACL</name>
<dbReference type="Gene3D" id="3.40.50.720">
    <property type="entry name" value="NAD(P)-binding Rossmann-like Domain"/>
    <property type="match status" value="1"/>
</dbReference>
<gene>
    <name evidence="3" type="ORF">JZ786_20695</name>
</gene>
<dbReference type="EMBL" id="CP071182">
    <property type="protein sequence ID" value="QSO46823.1"/>
    <property type="molecule type" value="Genomic_DNA"/>
</dbReference>